<organism evidence="3 4">
    <name type="scientific">Sclerotinia nivalis</name>
    <dbReference type="NCBI Taxonomy" id="352851"/>
    <lineage>
        <taxon>Eukaryota</taxon>
        <taxon>Fungi</taxon>
        <taxon>Dikarya</taxon>
        <taxon>Ascomycota</taxon>
        <taxon>Pezizomycotina</taxon>
        <taxon>Leotiomycetes</taxon>
        <taxon>Helotiales</taxon>
        <taxon>Sclerotiniaceae</taxon>
        <taxon>Sclerotinia</taxon>
    </lineage>
</organism>
<protein>
    <recommendedName>
        <fullName evidence="2">N-acetyltransferase domain-containing protein</fullName>
    </recommendedName>
</protein>
<keyword evidence="4" id="KW-1185">Reference proteome</keyword>
<dbReference type="Gene3D" id="3.40.630.30">
    <property type="match status" value="1"/>
</dbReference>
<dbReference type="PANTHER" id="PTHR42791">
    <property type="entry name" value="GNAT FAMILY ACETYLTRANSFERASE"/>
    <property type="match status" value="1"/>
</dbReference>
<evidence type="ECO:0000256" key="1">
    <source>
        <dbReference type="SAM" id="MobiDB-lite"/>
    </source>
</evidence>
<name>A0A9X0ADX1_9HELO</name>
<evidence type="ECO:0000313" key="4">
    <source>
        <dbReference type="Proteomes" id="UP001152300"/>
    </source>
</evidence>
<reference evidence="3" key="1">
    <citation type="submission" date="2022-11" db="EMBL/GenBank/DDBJ databases">
        <title>Genome Resource of Sclerotinia nivalis Strain SnTB1, a Plant Pathogen Isolated from American Ginseng.</title>
        <authorList>
            <person name="Fan S."/>
        </authorList>
    </citation>
    <scope>NUCLEOTIDE SEQUENCE</scope>
    <source>
        <strain evidence="3">SnTB1</strain>
    </source>
</reference>
<dbReference type="Pfam" id="PF00583">
    <property type="entry name" value="Acetyltransf_1"/>
    <property type="match status" value="1"/>
</dbReference>
<proteinExistence type="predicted"/>
<evidence type="ECO:0000259" key="2">
    <source>
        <dbReference type="PROSITE" id="PS51186"/>
    </source>
</evidence>
<dbReference type="EMBL" id="JAPEIS010000012">
    <property type="protein sequence ID" value="KAJ8061034.1"/>
    <property type="molecule type" value="Genomic_DNA"/>
</dbReference>
<dbReference type="GO" id="GO:0016747">
    <property type="term" value="F:acyltransferase activity, transferring groups other than amino-acyl groups"/>
    <property type="evidence" value="ECO:0007669"/>
    <property type="project" value="InterPro"/>
</dbReference>
<dbReference type="OrthoDB" id="2832510at2759"/>
<dbReference type="PROSITE" id="PS51186">
    <property type="entry name" value="GNAT"/>
    <property type="match status" value="1"/>
</dbReference>
<dbReference type="AlphaFoldDB" id="A0A9X0ADX1"/>
<dbReference type="SUPFAM" id="SSF55729">
    <property type="entry name" value="Acyl-CoA N-acyltransferases (Nat)"/>
    <property type="match status" value="1"/>
</dbReference>
<feature type="compositionally biased region" description="Basic and acidic residues" evidence="1">
    <location>
        <begin position="104"/>
        <end position="123"/>
    </location>
</feature>
<evidence type="ECO:0000313" key="3">
    <source>
        <dbReference type="EMBL" id="KAJ8061034.1"/>
    </source>
</evidence>
<accession>A0A9X0ADX1</accession>
<comment type="caution">
    <text evidence="3">The sequence shown here is derived from an EMBL/GenBank/DDBJ whole genome shotgun (WGS) entry which is preliminary data.</text>
</comment>
<dbReference type="InterPro" id="IPR052523">
    <property type="entry name" value="Trichothecene_AcTrans"/>
</dbReference>
<gene>
    <name evidence="3" type="ORF">OCU04_010112</name>
</gene>
<dbReference type="PANTHER" id="PTHR42791:SF2">
    <property type="entry name" value="N-ACETYLTRANSFERASE DOMAIN-CONTAINING PROTEIN"/>
    <property type="match status" value="1"/>
</dbReference>
<dbReference type="Proteomes" id="UP001152300">
    <property type="component" value="Unassembled WGS sequence"/>
</dbReference>
<dbReference type="CDD" id="cd04301">
    <property type="entry name" value="NAT_SF"/>
    <property type="match status" value="1"/>
</dbReference>
<dbReference type="InterPro" id="IPR016181">
    <property type="entry name" value="Acyl_CoA_acyltransferase"/>
</dbReference>
<feature type="region of interest" description="Disordered" evidence="1">
    <location>
        <begin position="97"/>
        <end position="124"/>
    </location>
</feature>
<dbReference type="InterPro" id="IPR000182">
    <property type="entry name" value="GNAT_dom"/>
</dbReference>
<feature type="domain" description="N-acetyltransferase" evidence="2">
    <location>
        <begin position="84"/>
        <end position="242"/>
    </location>
</feature>
<sequence>MTKPPPTTPLELPNFSIHPCTHADLPSMQTIYTEAFQNDPFRLARWPDSQVPPSIFNPWITSIFTKYLRTPHTKTWKLVENSTGNIAGWTHWAPAHTVSAEEEEQRKREDEREEREREERGEGKFPMGSALDICEAKVAGWDGLREKWYRREDMYLIYFLTISPTYQKLGLGTHLLKTILTLADSQSKSCYLEATAAGYPIYERVEFKTVEVIEVDMGVCGVGRNWAMIREPGVRGTVGEGG</sequence>